<evidence type="ECO:0000313" key="2">
    <source>
        <dbReference type="Proteomes" id="UP001174677"/>
    </source>
</evidence>
<dbReference type="EMBL" id="JARPOI010000003">
    <property type="protein sequence ID" value="KAJ9185930.1"/>
    <property type="molecule type" value="Genomic_DNA"/>
</dbReference>
<keyword evidence="2" id="KW-1185">Reference proteome</keyword>
<evidence type="ECO:0000313" key="1">
    <source>
        <dbReference type="EMBL" id="KAJ9185930.1"/>
    </source>
</evidence>
<organism evidence="1 2">
    <name type="scientific">Hevea brasiliensis</name>
    <name type="common">Para rubber tree</name>
    <name type="synonym">Siphonia brasiliensis</name>
    <dbReference type="NCBI Taxonomy" id="3981"/>
    <lineage>
        <taxon>Eukaryota</taxon>
        <taxon>Viridiplantae</taxon>
        <taxon>Streptophyta</taxon>
        <taxon>Embryophyta</taxon>
        <taxon>Tracheophyta</taxon>
        <taxon>Spermatophyta</taxon>
        <taxon>Magnoliopsida</taxon>
        <taxon>eudicotyledons</taxon>
        <taxon>Gunneridae</taxon>
        <taxon>Pentapetalae</taxon>
        <taxon>rosids</taxon>
        <taxon>fabids</taxon>
        <taxon>Malpighiales</taxon>
        <taxon>Euphorbiaceae</taxon>
        <taxon>Crotonoideae</taxon>
        <taxon>Micrandreae</taxon>
        <taxon>Hevea</taxon>
    </lineage>
</organism>
<protein>
    <submittedName>
        <fullName evidence="1">Uncharacterized protein</fullName>
    </submittedName>
</protein>
<name>A0ABQ9N2P6_HEVBR</name>
<reference evidence="1" key="1">
    <citation type="journal article" date="2023" name="Plant Biotechnol. J.">
        <title>Chromosome-level wild Hevea brasiliensis genome provides new tools for genomic-assisted breeding and valuable loci to elevate rubber yield.</title>
        <authorList>
            <person name="Cheng H."/>
            <person name="Song X."/>
            <person name="Hu Y."/>
            <person name="Wu T."/>
            <person name="Yang Q."/>
            <person name="An Z."/>
            <person name="Feng S."/>
            <person name="Deng Z."/>
            <person name="Wu W."/>
            <person name="Zeng X."/>
            <person name="Tu M."/>
            <person name="Wang X."/>
            <person name="Huang H."/>
        </authorList>
    </citation>
    <scope>NUCLEOTIDE SEQUENCE</scope>
    <source>
        <strain evidence="1">MT/VB/25A 57/8</strain>
    </source>
</reference>
<sequence length="116" mass="12806">MATFFRALPIIYSITSSTSNFQSLKRRNLIINCGSSIGARNSAKIPMPPINPKDHFLSKLASVAANSPEKLLDRPLSSDTPPYLDLFDSPQLMATPAHVERSVSYNEHGPRKPPRT</sequence>
<gene>
    <name evidence="1" type="ORF">P3X46_005500</name>
</gene>
<accession>A0ABQ9N2P6</accession>
<comment type="caution">
    <text evidence="1">The sequence shown here is derived from an EMBL/GenBank/DDBJ whole genome shotgun (WGS) entry which is preliminary data.</text>
</comment>
<dbReference type="Proteomes" id="UP001174677">
    <property type="component" value="Chromosome 3"/>
</dbReference>
<proteinExistence type="predicted"/>